<feature type="region of interest" description="Disordered" evidence="6">
    <location>
        <begin position="467"/>
        <end position="497"/>
    </location>
</feature>
<evidence type="ECO:0000256" key="2">
    <source>
        <dbReference type="ARBA" id="ARBA00012274"/>
    </source>
</evidence>
<feature type="region of interest" description="Disordered" evidence="6">
    <location>
        <begin position="338"/>
        <end position="358"/>
    </location>
</feature>
<comment type="catalytic activity">
    <reaction evidence="5">
        <text>a 2'-deoxyribonucleoside 5'-diphosphate + [thioredoxin]-disulfide + H2O = a ribonucleoside 5'-diphosphate + [thioredoxin]-dithiol</text>
        <dbReference type="Rhea" id="RHEA:23252"/>
        <dbReference type="Rhea" id="RHEA-COMP:10698"/>
        <dbReference type="Rhea" id="RHEA-COMP:10700"/>
        <dbReference type="ChEBI" id="CHEBI:15377"/>
        <dbReference type="ChEBI" id="CHEBI:29950"/>
        <dbReference type="ChEBI" id="CHEBI:50058"/>
        <dbReference type="ChEBI" id="CHEBI:57930"/>
        <dbReference type="ChEBI" id="CHEBI:73316"/>
        <dbReference type="EC" id="1.17.4.1"/>
    </reaction>
</comment>
<dbReference type="InterPro" id="IPR024434">
    <property type="entry name" value="TSCPD_dom"/>
</dbReference>
<keyword evidence="9" id="KW-1185">Reference proteome</keyword>
<feature type="compositionally biased region" description="Low complexity" evidence="6">
    <location>
        <begin position="481"/>
        <end position="497"/>
    </location>
</feature>
<evidence type="ECO:0000256" key="5">
    <source>
        <dbReference type="ARBA" id="ARBA00047754"/>
    </source>
</evidence>
<reference evidence="8 9" key="1">
    <citation type="submission" date="2021-03" db="EMBL/GenBank/DDBJ databases">
        <authorList>
            <person name="So Y."/>
        </authorList>
    </citation>
    <scope>NUCLEOTIDE SEQUENCE [LARGE SCALE GENOMIC DNA]</scope>
    <source>
        <strain evidence="8 9">SSH11</strain>
    </source>
</reference>
<evidence type="ECO:0000256" key="1">
    <source>
        <dbReference type="ARBA" id="ARBA00007405"/>
    </source>
</evidence>
<name>A0ABS4AIB4_9PROT</name>
<dbReference type="RefSeq" id="WP_209381041.1">
    <property type="nucleotide sequence ID" value="NZ_JAGIZB010000020.1"/>
</dbReference>
<evidence type="ECO:0000256" key="6">
    <source>
        <dbReference type="SAM" id="MobiDB-lite"/>
    </source>
</evidence>
<comment type="caution">
    <text evidence="8">The sequence shown here is derived from an EMBL/GenBank/DDBJ whole genome shotgun (WGS) entry which is preliminary data.</text>
</comment>
<dbReference type="EC" id="1.17.4.1" evidence="2"/>
<proteinExistence type="inferred from homology"/>
<dbReference type="SUPFAM" id="SSF51998">
    <property type="entry name" value="PFL-like glycyl radical enzymes"/>
    <property type="match status" value="1"/>
</dbReference>
<sequence>MTRRDGSIQNTVWERVALRRTRAGADPDADPRPVALPASWEDEAAEALAALAPGQGPVALPRLAEGWIRRTAARGRKLGILSNPEAAEGFAAGLRAILLARRGAPGAGTWANDAKAESRFVLNLPAFLDEEGFDSAGYAAAIRLGVTALEILGNAKASRLRLGFADLAGLLAGLGLDYESGEARAVAAAIAALTRGVAEAASGDLAETFGAREPVSLLWPQPPEATPVPGLAEAARAALDAAAGAPGLRHSAILVLSPPDAVEALLGAETGGLAPAPAPTRLVSTLDGGVAELPTRAALRAGPDAARLLAPRGPEARVAMEAALHPWLHAAPAGVVAPAQAPRPAPKPRPAQGQAAHGRGAVWKVTIGGHRVTLRTMEGAAGLEEISLTLAKDGAAFRAMVDALCHSVTVGLAAGVKLEEYVQSFAYTRFGPAGLVEGDPAIQRASSVLDWAFRRLALDHLGGRALPDPTEEECGADHPGTAAQQLPLLPDLPSTPAPAARRRAFRLVG</sequence>
<evidence type="ECO:0000259" key="7">
    <source>
        <dbReference type="Pfam" id="PF12637"/>
    </source>
</evidence>
<dbReference type="EMBL" id="JAGIZB010000020">
    <property type="protein sequence ID" value="MBP0446773.1"/>
    <property type="molecule type" value="Genomic_DNA"/>
</dbReference>
<dbReference type="Pfam" id="PF12637">
    <property type="entry name" value="TSCPD"/>
    <property type="match status" value="1"/>
</dbReference>
<protein>
    <recommendedName>
        <fullName evidence="2">ribonucleoside-diphosphate reductase</fullName>
        <ecNumber evidence="2">1.17.4.1</ecNumber>
    </recommendedName>
</protein>
<keyword evidence="3" id="KW-0237">DNA synthesis</keyword>
<dbReference type="Proteomes" id="UP000681594">
    <property type="component" value="Unassembled WGS sequence"/>
</dbReference>
<evidence type="ECO:0000313" key="8">
    <source>
        <dbReference type="EMBL" id="MBP0446773.1"/>
    </source>
</evidence>
<dbReference type="Gene3D" id="3.20.70.20">
    <property type="match status" value="1"/>
</dbReference>
<evidence type="ECO:0000313" key="9">
    <source>
        <dbReference type="Proteomes" id="UP000681594"/>
    </source>
</evidence>
<evidence type="ECO:0000256" key="4">
    <source>
        <dbReference type="ARBA" id="ARBA00022741"/>
    </source>
</evidence>
<organism evidence="8 9">
    <name type="scientific">Pararoseomonas baculiformis</name>
    <dbReference type="NCBI Taxonomy" id="2820812"/>
    <lineage>
        <taxon>Bacteria</taxon>
        <taxon>Pseudomonadati</taxon>
        <taxon>Pseudomonadota</taxon>
        <taxon>Alphaproteobacteria</taxon>
        <taxon>Acetobacterales</taxon>
        <taxon>Acetobacteraceae</taxon>
        <taxon>Pararoseomonas</taxon>
    </lineage>
</organism>
<keyword evidence="4" id="KW-0547">Nucleotide-binding</keyword>
<accession>A0ABS4AIB4</accession>
<evidence type="ECO:0000256" key="3">
    <source>
        <dbReference type="ARBA" id="ARBA00022634"/>
    </source>
</evidence>
<feature type="domain" description="TSCPD" evidence="7">
    <location>
        <begin position="359"/>
        <end position="458"/>
    </location>
</feature>
<comment type="similarity">
    <text evidence="1">Belongs to the ribonucleoside diphosphate reductase class-2 family.</text>
</comment>
<gene>
    <name evidence="8" type="ORF">J8J14_18515</name>
</gene>